<accession>A0A3T1DA06</accession>
<dbReference type="Proteomes" id="UP000289856">
    <property type="component" value="Chromosome"/>
</dbReference>
<dbReference type="AlphaFoldDB" id="A0A3T1DA06"/>
<dbReference type="KEGG" id="cohn:KCTCHS21_43450"/>
<protein>
    <submittedName>
        <fullName evidence="1">Uncharacterized protein</fullName>
    </submittedName>
</protein>
<keyword evidence="2" id="KW-1185">Reference proteome</keyword>
<evidence type="ECO:0000313" key="1">
    <source>
        <dbReference type="EMBL" id="BBI34946.1"/>
    </source>
</evidence>
<dbReference type="RefSeq" id="WP_130613125.1">
    <property type="nucleotide sequence ID" value="NZ_AP019400.1"/>
</dbReference>
<organism evidence="1 2">
    <name type="scientific">Cohnella abietis</name>
    <dbReference type="NCBI Taxonomy" id="2507935"/>
    <lineage>
        <taxon>Bacteria</taxon>
        <taxon>Bacillati</taxon>
        <taxon>Bacillota</taxon>
        <taxon>Bacilli</taxon>
        <taxon>Bacillales</taxon>
        <taxon>Paenibacillaceae</taxon>
        <taxon>Cohnella</taxon>
    </lineage>
</organism>
<evidence type="ECO:0000313" key="2">
    <source>
        <dbReference type="Proteomes" id="UP000289856"/>
    </source>
</evidence>
<gene>
    <name evidence="1" type="ORF">KCTCHS21_43450</name>
</gene>
<name>A0A3T1DA06_9BACL</name>
<dbReference type="EMBL" id="AP019400">
    <property type="protein sequence ID" value="BBI34946.1"/>
    <property type="molecule type" value="Genomic_DNA"/>
</dbReference>
<reference evidence="1 2" key="1">
    <citation type="submission" date="2019-01" db="EMBL/GenBank/DDBJ databases">
        <title>Complete genome sequence of Cohnella hallensis HS21 isolated from Korean fir (Abies koreana) rhizospheric soil.</title>
        <authorList>
            <person name="Jiang L."/>
            <person name="Kang S.W."/>
            <person name="Kim S."/>
            <person name="Jung J."/>
            <person name="Kim C.Y."/>
            <person name="Kim D.H."/>
            <person name="Kim S.W."/>
            <person name="Lee J."/>
        </authorList>
    </citation>
    <scope>NUCLEOTIDE SEQUENCE [LARGE SCALE GENOMIC DNA]</scope>
    <source>
        <strain evidence="1 2">HS21</strain>
    </source>
</reference>
<sequence>MYYDDTLSNEYSPDLQLDLIFLNYRLSNLMKVINSNERVCQDDTKPVIQFLKQAKRYTNTTTSFTFNLDVCDEGNFNTMDAYIYSTRAIPREDLAMQNISDYFERLIRNLDSSNVTETVTITFLRKLTDVIEVEKNKAVAVFSKCNL</sequence>
<proteinExistence type="predicted"/>